<evidence type="ECO:0000313" key="3">
    <source>
        <dbReference type="EMBL" id="KAK3275505.1"/>
    </source>
</evidence>
<dbReference type="Proteomes" id="UP001190700">
    <property type="component" value="Unassembled WGS sequence"/>
</dbReference>
<dbReference type="InterPro" id="IPR010998">
    <property type="entry name" value="Integrase_recombinase_N"/>
</dbReference>
<comment type="caution">
    <text evidence="3">The sequence shown here is derived from an EMBL/GenBank/DDBJ whole genome shotgun (WGS) entry which is preliminary data.</text>
</comment>
<evidence type="ECO:0000256" key="1">
    <source>
        <dbReference type="ARBA" id="ARBA00023125"/>
    </source>
</evidence>
<keyword evidence="4" id="KW-1185">Reference proteome</keyword>
<protein>
    <submittedName>
        <fullName evidence="3">Uncharacterized protein</fullName>
    </submittedName>
</protein>
<sequence>MAAIREMVVTRQMGALAKNTQTGYSTGIRSFVSFCISGRNHGFLGMMLPAEDEALAAWVVFMVETRRVKPSTAKQYTSGVRALHLQLGLAWTPIRDRWQVVCAFDFNEKVIFAAMCFAFFGFFRKDNVSVDKEEAWNPRGQFVRSDIAFPSVVPEPGGVDLGDGRGLQQWVPDCDVRVRHSKTIQAGERYHHLRLRHVPDSPICPVRRLKWVCDGPSLGPNGPLFCVKDSKGALKPLTHSVFVATFRKVAERAGLDPKAYTGHSFRRGGATAAFRLQVQDSLIQAHGDWASDCYKLYCDLGPDQKLLLPSAMSEGASVATKHFFEHGG</sequence>
<keyword evidence="2" id="KW-0233">DNA recombination</keyword>
<evidence type="ECO:0000256" key="2">
    <source>
        <dbReference type="ARBA" id="ARBA00023172"/>
    </source>
</evidence>
<gene>
    <name evidence="3" type="ORF">CYMTET_16368</name>
</gene>
<dbReference type="InterPro" id="IPR052925">
    <property type="entry name" value="Phage_Integrase-like_Recomb"/>
</dbReference>
<reference evidence="3 4" key="1">
    <citation type="journal article" date="2015" name="Genome Biol. Evol.">
        <title>Comparative Genomics of a Bacterivorous Green Alga Reveals Evolutionary Causalities and Consequences of Phago-Mixotrophic Mode of Nutrition.</title>
        <authorList>
            <person name="Burns J.A."/>
            <person name="Paasch A."/>
            <person name="Narechania A."/>
            <person name="Kim E."/>
        </authorList>
    </citation>
    <scope>NUCLEOTIDE SEQUENCE [LARGE SCALE GENOMIC DNA]</scope>
    <source>
        <strain evidence="3 4">PLY_AMNH</strain>
    </source>
</reference>
<dbReference type="SUPFAM" id="SSF56349">
    <property type="entry name" value="DNA breaking-rejoining enzymes"/>
    <property type="match status" value="1"/>
</dbReference>
<dbReference type="PANTHER" id="PTHR34605">
    <property type="entry name" value="PHAGE_INTEGRASE DOMAIN-CONTAINING PROTEIN"/>
    <property type="match status" value="1"/>
</dbReference>
<dbReference type="GO" id="GO:0006310">
    <property type="term" value="P:DNA recombination"/>
    <property type="evidence" value="ECO:0007669"/>
    <property type="project" value="UniProtKB-KW"/>
</dbReference>
<dbReference type="InterPro" id="IPR011010">
    <property type="entry name" value="DNA_brk_join_enz"/>
</dbReference>
<proteinExistence type="predicted"/>
<dbReference type="AlphaFoldDB" id="A0AAE0GCN6"/>
<evidence type="ECO:0000313" key="4">
    <source>
        <dbReference type="Proteomes" id="UP001190700"/>
    </source>
</evidence>
<organism evidence="3 4">
    <name type="scientific">Cymbomonas tetramitiformis</name>
    <dbReference type="NCBI Taxonomy" id="36881"/>
    <lineage>
        <taxon>Eukaryota</taxon>
        <taxon>Viridiplantae</taxon>
        <taxon>Chlorophyta</taxon>
        <taxon>Pyramimonadophyceae</taxon>
        <taxon>Pyramimonadales</taxon>
        <taxon>Pyramimonadaceae</taxon>
        <taxon>Cymbomonas</taxon>
    </lineage>
</organism>
<dbReference type="GO" id="GO:0015074">
    <property type="term" value="P:DNA integration"/>
    <property type="evidence" value="ECO:0007669"/>
    <property type="project" value="InterPro"/>
</dbReference>
<dbReference type="GO" id="GO:0003677">
    <property type="term" value="F:DNA binding"/>
    <property type="evidence" value="ECO:0007669"/>
    <property type="project" value="UniProtKB-KW"/>
</dbReference>
<dbReference type="SUPFAM" id="SSF47823">
    <property type="entry name" value="lambda integrase-like, N-terminal domain"/>
    <property type="match status" value="1"/>
</dbReference>
<dbReference type="Gene3D" id="1.10.150.130">
    <property type="match status" value="1"/>
</dbReference>
<name>A0AAE0GCN6_9CHLO</name>
<keyword evidence="1" id="KW-0238">DNA-binding</keyword>
<dbReference type="PANTHER" id="PTHR34605:SF5">
    <property type="entry name" value="INTEGRASE_RECOMBINASE XERD HOMOLOG"/>
    <property type="match status" value="1"/>
</dbReference>
<dbReference type="InterPro" id="IPR013762">
    <property type="entry name" value="Integrase-like_cat_sf"/>
</dbReference>
<dbReference type="EMBL" id="LGRX02007185">
    <property type="protein sequence ID" value="KAK3275505.1"/>
    <property type="molecule type" value="Genomic_DNA"/>
</dbReference>
<dbReference type="Gene3D" id="1.10.443.10">
    <property type="entry name" value="Intergrase catalytic core"/>
    <property type="match status" value="1"/>
</dbReference>
<accession>A0AAE0GCN6</accession>